<dbReference type="Pfam" id="PF24626">
    <property type="entry name" value="SH3_Tf2-1"/>
    <property type="match status" value="1"/>
</dbReference>
<dbReference type="InterPro" id="IPR041577">
    <property type="entry name" value="RT_RNaseH_2"/>
</dbReference>
<gene>
    <name evidence="4" type="primary">TY3B-I_461</name>
    <name evidence="4" type="ORF">CK203_061575</name>
</gene>
<accession>A0A438G9F9</accession>
<sequence>MIIDGGSSLNIASQELVEKLNLKTERHPNPFRVAWVNDTSIPISFHCLVTFLFGKDFEESVWCEVLPIKVSHILLGRPWLFDRKVQHDGYENTYALIHNGRKKILRPMKEVPPIKKSDKNAQPKKVLTMCQFENESKETKVIFALMARKVEEFKEQDKEYPANARKILDDFSDLWPAELPNELPPMRDVQHAIDLIPGASLPNLPAYRMNPTKHAELKRQVDELLTKGFIRESLSPCGVPALLTPKKDGSWRMCVDSRAINKITIKYRFPIPRLDDMLDMMVGSVIFSKIDLRSGYHQIRIRPGDEWKTSFKTKDGLYEWLVMPFGLTNAPSIFMRIMTQVLKPFIGRFVVVYFDDILIYSRSCEDHEEHLKQAMRTLRAEKFYINLKKCTFMSPSVVFLGFVVSSKGVETDPEKIKAIVDWPVPTNIHKAANKAFEEIKSKMVNPPILRLPDFEKVFEVACDASHVGIGAVLSQEGHPVAFFSEKLNGAKKKYSTYDLEFYAVVQAIRHWHCAGIENKVVDALSRKALLLVSMSTTTIGFEEFKHCYDNDAAFGDVYSSLLSGSKATCIDFQILEGYLFYKNRLCLPRTSLRDHVIWELHGGGMGGHFGRDKTIALVEDRFFWPSLKKDVWKVIKQCRACQVGKGSKQNTGLYMPLPVPSKPWEDLSMDFVLGLPRTQRGFDSIFVVVDRFSKMAHFIPCKKASDASYVAALFFKEVVRLHGLPQSIVSDRDVKFMSYFWKTLWAKLGTRLKFSSSFHPQTDGQTEVVNRSLGNLLRCIVRDQLRKWDNILPQAEFAFNSSTNRTTGYSPFEVAYGLKPKQPVDLIPLPTSVRTSQDERFHPSTYQKLRAKKAGPFRVLKRLGENAYLLELPSNLHFSPIFNVEDLYIYHGHHNNVSEELDLQLPPTLSPRPEIEYVLDDQLVSTRQGGYQKFLVKWRGKPHSENTWITTTDFQKINPDLYELYQASNSSEPSSFKPGRIDGGKPFKAVGFVGDVRKQEDAKRVVESTVKHFGRLDILVNAAAGNFLVSSEDLSPNGFRTVMDIDSVGTFTMCHEALKYLKKGGPGRSFSSGGSILNISATLHYTAAWYQIHVSAAKAAVDATTRNLALEWGTDYDIRVNGIAPGPIGDTAGMSKLAPEEISNKAREIMPLYKLGEKWDIAMAALYLASDAGKYINGTTLVVDGGLWLSRPRHLPKEAVKQLSRAVEKRSRGVPVGVPKSKL</sequence>
<dbReference type="InterPro" id="IPR041588">
    <property type="entry name" value="Integrase_H2C2"/>
</dbReference>
<dbReference type="PROSITE" id="PS50878">
    <property type="entry name" value="RT_POL"/>
    <property type="match status" value="1"/>
</dbReference>
<feature type="domain" description="Chromo" evidence="1">
    <location>
        <begin position="913"/>
        <end position="977"/>
    </location>
</feature>
<dbReference type="SUPFAM" id="SSF51735">
    <property type="entry name" value="NAD(P)-binding Rossmann-fold domains"/>
    <property type="match status" value="1"/>
</dbReference>
<dbReference type="Pfam" id="PF13561">
    <property type="entry name" value="adh_short_C2"/>
    <property type="match status" value="1"/>
</dbReference>
<evidence type="ECO:0000313" key="5">
    <source>
        <dbReference type="Proteomes" id="UP000288805"/>
    </source>
</evidence>
<comment type="caution">
    <text evidence="4">The sequence shown here is derived from an EMBL/GenBank/DDBJ whole genome shotgun (WGS) entry which is preliminary data.</text>
</comment>
<dbReference type="Pfam" id="PF00078">
    <property type="entry name" value="RVT_1"/>
    <property type="match status" value="1"/>
</dbReference>
<dbReference type="InterPro" id="IPR036291">
    <property type="entry name" value="NAD(P)-bd_dom_sf"/>
</dbReference>
<dbReference type="GO" id="GO:0015074">
    <property type="term" value="P:DNA integration"/>
    <property type="evidence" value="ECO:0007669"/>
    <property type="project" value="InterPro"/>
</dbReference>
<evidence type="ECO:0000259" key="2">
    <source>
        <dbReference type="PROSITE" id="PS50878"/>
    </source>
</evidence>
<dbReference type="SMART" id="SM00298">
    <property type="entry name" value="CHROMO"/>
    <property type="match status" value="1"/>
</dbReference>
<dbReference type="InterPro" id="IPR000477">
    <property type="entry name" value="RT_dom"/>
</dbReference>
<dbReference type="OrthoDB" id="1393670at2759"/>
<dbReference type="Gene3D" id="3.40.50.720">
    <property type="entry name" value="NAD(P)-binding Rossmann-like Domain"/>
    <property type="match status" value="1"/>
</dbReference>
<dbReference type="Proteomes" id="UP000288805">
    <property type="component" value="Unassembled WGS sequence"/>
</dbReference>
<dbReference type="Gene3D" id="1.10.340.70">
    <property type="match status" value="1"/>
</dbReference>
<dbReference type="PROSITE" id="PS50994">
    <property type="entry name" value="INTEGRASE"/>
    <property type="match status" value="1"/>
</dbReference>
<dbReference type="InterPro" id="IPR021109">
    <property type="entry name" value="Peptidase_aspartic_dom_sf"/>
</dbReference>
<dbReference type="Gene3D" id="3.30.420.10">
    <property type="entry name" value="Ribonuclease H-like superfamily/Ribonuclease H"/>
    <property type="match status" value="1"/>
</dbReference>
<dbReference type="InterPro" id="IPR036397">
    <property type="entry name" value="RNaseH_sf"/>
</dbReference>
<dbReference type="Gene3D" id="3.10.10.10">
    <property type="entry name" value="HIV Type 1 Reverse Transcriptase, subunit A, domain 1"/>
    <property type="match status" value="1"/>
</dbReference>
<dbReference type="SUPFAM" id="SSF56672">
    <property type="entry name" value="DNA/RNA polymerases"/>
    <property type="match status" value="1"/>
</dbReference>
<dbReference type="InterPro" id="IPR000953">
    <property type="entry name" value="Chromo/chromo_shadow_dom"/>
</dbReference>
<dbReference type="SUPFAM" id="SSF54160">
    <property type="entry name" value="Chromo domain-like"/>
    <property type="match status" value="1"/>
</dbReference>
<dbReference type="PRINTS" id="PR00081">
    <property type="entry name" value="GDHRDH"/>
</dbReference>
<dbReference type="InterPro" id="IPR016197">
    <property type="entry name" value="Chromo-like_dom_sf"/>
</dbReference>
<dbReference type="CDD" id="cd01647">
    <property type="entry name" value="RT_LTR"/>
    <property type="match status" value="1"/>
</dbReference>
<dbReference type="FunFam" id="3.30.420.10:FF:000032">
    <property type="entry name" value="Retrovirus-related Pol polyprotein from transposon 297-like Protein"/>
    <property type="match status" value="1"/>
</dbReference>
<dbReference type="InterPro" id="IPR043502">
    <property type="entry name" value="DNA/RNA_pol_sf"/>
</dbReference>
<dbReference type="PANTHER" id="PTHR35046">
    <property type="entry name" value="ZINC KNUCKLE (CCHC-TYPE) FAMILY PROTEIN"/>
    <property type="match status" value="1"/>
</dbReference>
<dbReference type="InterPro" id="IPR043128">
    <property type="entry name" value="Rev_trsase/Diguanyl_cyclase"/>
</dbReference>
<dbReference type="PANTHER" id="PTHR35046:SF26">
    <property type="entry name" value="RNA-DIRECTED DNA POLYMERASE"/>
    <property type="match status" value="1"/>
</dbReference>
<dbReference type="CDD" id="cd00303">
    <property type="entry name" value="retropepsin_like"/>
    <property type="match status" value="1"/>
</dbReference>
<dbReference type="InterPro" id="IPR056924">
    <property type="entry name" value="SH3_Tf2-1"/>
</dbReference>
<reference evidence="4 5" key="1">
    <citation type="journal article" date="2018" name="PLoS Genet.">
        <title>Population sequencing reveals clonal diversity and ancestral inbreeding in the grapevine cultivar Chardonnay.</title>
        <authorList>
            <person name="Roach M.J."/>
            <person name="Johnson D.L."/>
            <person name="Bohlmann J."/>
            <person name="van Vuuren H.J."/>
            <person name="Jones S.J."/>
            <person name="Pretorius I.S."/>
            <person name="Schmidt S.A."/>
            <person name="Borneman A.R."/>
        </authorList>
    </citation>
    <scope>NUCLEOTIDE SEQUENCE [LARGE SCALE GENOMIC DNA]</scope>
    <source>
        <strain evidence="5">cv. Chardonnay</strain>
        <tissue evidence="4">Leaf</tissue>
    </source>
</reference>
<dbReference type="InterPro" id="IPR012337">
    <property type="entry name" value="RNaseH-like_sf"/>
</dbReference>
<dbReference type="FunFam" id="1.10.340.70:FF:000001">
    <property type="entry name" value="Retrovirus-related Pol polyprotein from transposon gypsy-like Protein"/>
    <property type="match status" value="1"/>
</dbReference>
<dbReference type="Gene3D" id="2.40.70.10">
    <property type="entry name" value="Acid Proteases"/>
    <property type="match status" value="1"/>
</dbReference>
<name>A0A438G9F9_VITVI</name>
<feature type="domain" description="Integrase catalytic" evidence="3">
    <location>
        <begin position="659"/>
        <end position="819"/>
    </location>
</feature>
<dbReference type="SUPFAM" id="SSF53098">
    <property type="entry name" value="Ribonuclease H-like"/>
    <property type="match status" value="1"/>
</dbReference>
<proteinExistence type="predicted"/>
<dbReference type="InterPro" id="IPR001584">
    <property type="entry name" value="Integrase_cat-core"/>
</dbReference>
<dbReference type="CDD" id="cd05369">
    <property type="entry name" value="TER_DECR_SDR_a"/>
    <property type="match status" value="1"/>
</dbReference>
<dbReference type="AlphaFoldDB" id="A0A438G9F9"/>
<protein>
    <submittedName>
        <fullName evidence="4">Transposon Ty3-I Gag-Pol polyprotein</fullName>
    </submittedName>
</protein>
<dbReference type="Gene3D" id="3.30.70.270">
    <property type="match status" value="1"/>
</dbReference>
<dbReference type="Pfam" id="PF17919">
    <property type="entry name" value="RT_RNaseH_2"/>
    <property type="match status" value="1"/>
</dbReference>
<evidence type="ECO:0000259" key="1">
    <source>
        <dbReference type="PROSITE" id="PS50013"/>
    </source>
</evidence>
<dbReference type="Pfam" id="PF00385">
    <property type="entry name" value="Chromo"/>
    <property type="match status" value="1"/>
</dbReference>
<dbReference type="PROSITE" id="PS50013">
    <property type="entry name" value="CHROMO_2"/>
    <property type="match status" value="1"/>
</dbReference>
<dbReference type="EMBL" id="QGNW01000517">
    <property type="protein sequence ID" value="RVW68840.1"/>
    <property type="molecule type" value="Genomic_DNA"/>
</dbReference>
<dbReference type="GO" id="GO:0003676">
    <property type="term" value="F:nucleic acid binding"/>
    <property type="evidence" value="ECO:0007669"/>
    <property type="project" value="InterPro"/>
</dbReference>
<organism evidence="4 5">
    <name type="scientific">Vitis vinifera</name>
    <name type="common">Grape</name>
    <dbReference type="NCBI Taxonomy" id="29760"/>
    <lineage>
        <taxon>Eukaryota</taxon>
        <taxon>Viridiplantae</taxon>
        <taxon>Streptophyta</taxon>
        <taxon>Embryophyta</taxon>
        <taxon>Tracheophyta</taxon>
        <taxon>Spermatophyta</taxon>
        <taxon>Magnoliopsida</taxon>
        <taxon>eudicotyledons</taxon>
        <taxon>Gunneridae</taxon>
        <taxon>Pentapetalae</taxon>
        <taxon>rosids</taxon>
        <taxon>Vitales</taxon>
        <taxon>Vitaceae</taxon>
        <taxon>Viteae</taxon>
        <taxon>Vitis</taxon>
    </lineage>
</organism>
<dbReference type="Gene3D" id="2.40.50.40">
    <property type="match status" value="1"/>
</dbReference>
<dbReference type="InterPro" id="IPR002347">
    <property type="entry name" value="SDR_fam"/>
</dbReference>
<feature type="domain" description="Reverse transcriptase" evidence="2">
    <location>
        <begin position="225"/>
        <end position="404"/>
    </location>
</feature>
<evidence type="ECO:0000259" key="3">
    <source>
        <dbReference type="PROSITE" id="PS50994"/>
    </source>
</evidence>
<dbReference type="Pfam" id="PF17921">
    <property type="entry name" value="Integrase_H2C2"/>
    <property type="match status" value="1"/>
</dbReference>
<dbReference type="InterPro" id="IPR023780">
    <property type="entry name" value="Chromo_domain"/>
</dbReference>
<evidence type="ECO:0000313" key="4">
    <source>
        <dbReference type="EMBL" id="RVW68840.1"/>
    </source>
</evidence>